<dbReference type="PANTHER" id="PTHR39515">
    <property type="entry name" value="CONSERVED PROTEIN"/>
    <property type="match status" value="1"/>
</dbReference>
<dbReference type="OrthoDB" id="9804055at2"/>
<accession>A0A1G6I8Q1</accession>
<dbReference type="STRING" id="1045774.SAMN05421872_10198"/>
<dbReference type="InterPro" id="IPR023187">
    <property type="entry name" value="Tscrpt_reg_MarR-type_CS"/>
</dbReference>
<dbReference type="Proteomes" id="UP000199034">
    <property type="component" value="Unassembled WGS sequence"/>
</dbReference>
<dbReference type="PROSITE" id="PS01117">
    <property type="entry name" value="HTH_MARR_1"/>
    <property type="match status" value="1"/>
</dbReference>
<keyword evidence="6" id="KW-1185">Reference proteome</keyword>
<keyword evidence="3" id="KW-0804">Transcription</keyword>
<dbReference type="GO" id="GO:0003700">
    <property type="term" value="F:DNA-binding transcription factor activity"/>
    <property type="evidence" value="ECO:0007669"/>
    <property type="project" value="InterPro"/>
</dbReference>
<dbReference type="InterPro" id="IPR000835">
    <property type="entry name" value="HTH_MarR-typ"/>
</dbReference>
<dbReference type="EMBL" id="FMZM01000001">
    <property type="protein sequence ID" value="SDC02874.1"/>
    <property type="molecule type" value="Genomic_DNA"/>
</dbReference>
<dbReference type="AlphaFoldDB" id="A0A1G6I8Q1"/>
<dbReference type="InterPro" id="IPR036390">
    <property type="entry name" value="WH_DNA-bd_sf"/>
</dbReference>
<evidence type="ECO:0000313" key="5">
    <source>
        <dbReference type="EMBL" id="SDC02874.1"/>
    </source>
</evidence>
<dbReference type="PANTHER" id="PTHR39515:SF2">
    <property type="entry name" value="HTH-TYPE TRANSCRIPTIONAL REGULATOR RV0880"/>
    <property type="match status" value="1"/>
</dbReference>
<dbReference type="Pfam" id="PF12802">
    <property type="entry name" value="MarR_2"/>
    <property type="match status" value="1"/>
</dbReference>
<reference evidence="5 6" key="1">
    <citation type="submission" date="2016-10" db="EMBL/GenBank/DDBJ databases">
        <authorList>
            <person name="de Groot N.N."/>
        </authorList>
    </citation>
    <scope>NUCLEOTIDE SEQUENCE [LARGE SCALE GENOMIC DNA]</scope>
    <source>
        <strain evidence="5 6">CGMCC 4.6858</strain>
    </source>
</reference>
<dbReference type="GO" id="GO:0003677">
    <property type="term" value="F:DNA binding"/>
    <property type="evidence" value="ECO:0007669"/>
    <property type="project" value="UniProtKB-KW"/>
</dbReference>
<gene>
    <name evidence="5" type="ORF">SAMN05421872_10198</name>
</gene>
<dbReference type="InterPro" id="IPR052526">
    <property type="entry name" value="HTH-type_Bedaq_tolerance"/>
</dbReference>
<keyword evidence="2 5" id="KW-0238">DNA-binding</keyword>
<dbReference type="InterPro" id="IPR036388">
    <property type="entry name" value="WH-like_DNA-bd_sf"/>
</dbReference>
<organism evidence="5 6">
    <name type="scientific">Nocardioides lianchengensis</name>
    <dbReference type="NCBI Taxonomy" id="1045774"/>
    <lineage>
        <taxon>Bacteria</taxon>
        <taxon>Bacillati</taxon>
        <taxon>Actinomycetota</taxon>
        <taxon>Actinomycetes</taxon>
        <taxon>Propionibacteriales</taxon>
        <taxon>Nocardioidaceae</taxon>
        <taxon>Nocardioides</taxon>
    </lineage>
</organism>
<evidence type="ECO:0000256" key="1">
    <source>
        <dbReference type="ARBA" id="ARBA00023015"/>
    </source>
</evidence>
<dbReference type="PROSITE" id="PS50995">
    <property type="entry name" value="HTH_MARR_2"/>
    <property type="match status" value="1"/>
</dbReference>
<name>A0A1G6I8Q1_9ACTN</name>
<dbReference type="Gene3D" id="1.10.10.10">
    <property type="entry name" value="Winged helix-like DNA-binding domain superfamily/Winged helix DNA-binding domain"/>
    <property type="match status" value="1"/>
</dbReference>
<keyword evidence="1" id="KW-0805">Transcription regulation</keyword>
<dbReference type="Gene3D" id="1.10.287.100">
    <property type="match status" value="1"/>
</dbReference>
<proteinExistence type="predicted"/>
<evidence type="ECO:0000313" key="6">
    <source>
        <dbReference type="Proteomes" id="UP000199034"/>
    </source>
</evidence>
<dbReference type="SUPFAM" id="SSF46785">
    <property type="entry name" value="Winged helix' DNA-binding domain"/>
    <property type="match status" value="1"/>
</dbReference>
<protein>
    <submittedName>
        <fullName evidence="5">DNA-binding transcriptional regulator, MarR family</fullName>
    </submittedName>
</protein>
<evidence type="ECO:0000256" key="3">
    <source>
        <dbReference type="ARBA" id="ARBA00023163"/>
    </source>
</evidence>
<sequence>MSYANDMPRVQKVARTDAGLASELRLSVMRLRRRLANEVDPANELSMNAMAVLGALYRHGELTVGELAARERVKAPSMTRTVNCLEEGGHVVRRPHETDGRQVLVAISESGRATLLADRRRRDEWLARRLRDLTPDERDVLRRAAPILERLAQED</sequence>
<dbReference type="SMART" id="SM00347">
    <property type="entry name" value="HTH_MARR"/>
    <property type="match status" value="1"/>
</dbReference>
<evidence type="ECO:0000259" key="4">
    <source>
        <dbReference type="PROSITE" id="PS50995"/>
    </source>
</evidence>
<evidence type="ECO:0000256" key="2">
    <source>
        <dbReference type="ARBA" id="ARBA00023125"/>
    </source>
</evidence>
<feature type="domain" description="HTH marR-type" evidence="4">
    <location>
        <begin position="17"/>
        <end position="150"/>
    </location>
</feature>